<organism evidence="1 2">
    <name type="scientific">Phenylobacterium koreense</name>
    <dbReference type="NCBI Taxonomy" id="266125"/>
    <lineage>
        <taxon>Bacteria</taxon>
        <taxon>Pseudomonadati</taxon>
        <taxon>Pseudomonadota</taxon>
        <taxon>Alphaproteobacteria</taxon>
        <taxon>Caulobacterales</taxon>
        <taxon>Caulobacteraceae</taxon>
        <taxon>Phenylobacterium</taxon>
    </lineage>
</organism>
<name>A0ABV2EKJ2_9CAUL</name>
<dbReference type="RefSeq" id="WP_354297840.1">
    <property type="nucleotide sequence ID" value="NZ_JBEPLU010000002.1"/>
</dbReference>
<evidence type="ECO:0000313" key="1">
    <source>
        <dbReference type="EMBL" id="MET3527555.1"/>
    </source>
</evidence>
<keyword evidence="2" id="KW-1185">Reference proteome</keyword>
<evidence type="ECO:0000313" key="2">
    <source>
        <dbReference type="Proteomes" id="UP001549110"/>
    </source>
</evidence>
<comment type="caution">
    <text evidence="1">The sequence shown here is derived from an EMBL/GenBank/DDBJ whole genome shotgun (WGS) entry which is preliminary data.</text>
</comment>
<reference evidence="1 2" key="1">
    <citation type="submission" date="2024-06" db="EMBL/GenBank/DDBJ databases">
        <title>Genomic Encyclopedia of Type Strains, Phase IV (KMG-IV): sequencing the most valuable type-strain genomes for metagenomic binning, comparative biology and taxonomic classification.</title>
        <authorList>
            <person name="Goeker M."/>
        </authorList>
    </citation>
    <scope>NUCLEOTIDE SEQUENCE [LARGE SCALE GENOMIC DNA]</scope>
    <source>
        <strain evidence="1 2">DSM 17809</strain>
    </source>
</reference>
<sequence length="51" mass="5963">MIEPVPGYWGRQGSTFVWFEKIGEERFAELMRMAWVQVAPKRLISKFSSNA</sequence>
<accession>A0ABV2EKJ2</accession>
<dbReference type="Proteomes" id="UP001549110">
    <property type="component" value="Unassembled WGS sequence"/>
</dbReference>
<proteinExistence type="predicted"/>
<dbReference type="EMBL" id="JBEPLU010000002">
    <property type="protein sequence ID" value="MET3527555.1"/>
    <property type="molecule type" value="Genomic_DNA"/>
</dbReference>
<protein>
    <submittedName>
        <fullName evidence="1">Uncharacterized protein</fullName>
    </submittedName>
</protein>
<gene>
    <name evidence="1" type="ORF">ABID41_002673</name>
</gene>